<evidence type="ECO:0000256" key="3">
    <source>
        <dbReference type="ARBA" id="ARBA00022801"/>
    </source>
</evidence>
<dbReference type="InterPro" id="IPR001478">
    <property type="entry name" value="PDZ"/>
</dbReference>
<accession>A0A4R5F9M7</accession>
<dbReference type="GO" id="GO:0004175">
    <property type="term" value="F:endopeptidase activity"/>
    <property type="evidence" value="ECO:0007669"/>
    <property type="project" value="TreeGrafter"/>
</dbReference>
<feature type="domain" description="PDZ" evidence="6">
    <location>
        <begin position="258"/>
        <end position="328"/>
    </location>
</feature>
<evidence type="ECO:0000259" key="6">
    <source>
        <dbReference type="PROSITE" id="PS50106"/>
    </source>
</evidence>
<dbReference type="PANTHER" id="PTHR32060:SF22">
    <property type="entry name" value="CARBOXYL-TERMINAL-PROCESSING PEPTIDASE 3, CHLOROPLASTIC"/>
    <property type="match status" value="1"/>
</dbReference>
<evidence type="ECO:0000256" key="1">
    <source>
        <dbReference type="ARBA" id="ARBA00009179"/>
    </source>
</evidence>
<dbReference type="SMART" id="SM00228">
    <property type="entry name" value="PDZ"/>
    <property type="match status" value="1"/>
</dbReference>
<name>A0A4R5F9M7_9FLAO</name>
<dbReference type="Pfam" id="PF11818">
    <property type="entry name" value="DUF3340"/>
    <property type="match status" value="1"/>
</dbReference>
<dbReference type="Proteomes" id="UP000294814">
    <property type="component" value="Unassembled WGS sequence"/>
</dbReference>
<evidence type="ECO:0000256" key="4">
    <source>
        <dbReference type="ARBA" id="ARBA00022825"/>
    </source>
</evidence>
<evidence type="ECO:0000256" key="5">
    <source>
        <dbReference type="RuleBase" id="RU004404"/>
    </source>
</evidence>
<keyword evidence="2 5" id="KW-0645">Protease</keyword>
<comment type="caution">
    <text evidence="7">The sequence shown here is derived from an EMBL/GenBank/DDBJ whole genome shotgun (WGS) entry which is preliminary data.</text>
</comment>
<gene>
    <name evidence="7" type="ORF">E0I26_05510</name>
</gene>
<dbReference type="PANTHER" id="PTHR32060">
    <property type="entry name" value="TAIL-SPECIFIC PROTEASE"/>
    <property type="match status" value="1"/>
</dbReference>
<evidence type="ECO:0000313" key="8">
    <source>
        <dbReference type="Proteomes" id="UP000294814"/>
    </source>
</evidence>
<dbReference type="OrthoDB" id="9812068at2"/>
<dbReference type="SUPFAM" id="SSF50156">
    <property type="entry name" value="PDZ domain-like"/>
    <property type="match status" value="1"/>
</dbReference>
<dbReference type="Gene3D" id="3.90.226.10">
    <property type="entry name" value="2-enoyl-CoA Hydratase, Chain A, domain 1"/>
    <property type="match status" value="1"/>
</dbReference>
<keyword evidence="3 5" id="KW-0378">Hydrolase</keyword>
<keyword evidence="8" id="KW-1185">Reference proteome</keyword>
<reference evidence="7 8" key="1">
    <citation type="submission" date="2019-03" db="EMBL/GenBank/DDBJ databases">
        <title>Novel species of Flavobacterium.</title>
        <authorList>
            <person name="Liu Q."/>
            <person name="Xin Y.-H."/>
        </authorList>
    </citation>
    <scope>NUCLEOTIDE SEQUENCE [LARGE SCALE GENOMIC DNA]</scope>
    <source>
        <strain evidence="7 8">LB3P52</strain>
    </source>
</reference>
<sequence length="725" mass="82594">MNTIINFMKRNYKILLLVVCISVTLFAFKMNATKSSDPEKDKLLLELLTFVIEKGHYSPATIDDTFSKGIYKDYIEALDPSKRFFLQSDIDEFSKFELQLDDQLLNKDLTFFNLTYERLIKRMEESKKIYKDVLSKPFDYSVDESFNIDYEKAPYTKNVSELSDKWRKQIKLSTLSSLVDKQKLEEDKKKNDATYQIKSFEVLEKETRESSAKSLDEYFGFIKDLDRNDWFSVYINSITARFDPHTNYFAAEEKERFDVSISGKLEGIGARLQKKNDLTEISELISGGPAWRGKQLEAGDLIMKVAQGNGEAVDVVGMRLDDVVKKIKGPKGSEVRLTVKKVDGTIKIISIIRDIVEIEETYAKSSIVNKNGLKYGVIYLPKFYIDFENKDGRDAGKDIALEVDRLKKSGVNGIILDVRDDGGGSLSTVVDIAGLFIEQGPIVQIKSAGLQKEVLYDRDKKIEWDGPLVIMVNSFSASASEILAAAIQDYKRGIIIGSKQTYGKGTVQNVIDLNQFVRSSSIGDLGAIKTTTQKFYRINGGSTQLEGVRSDIVMPDRYAYLKMGERDIDNAMPWDKIDQADYSVWNNNTNFNQAIVNSKNRISTNPQFQLIEENAKWIDSRSEENVYSLNIDKFKIAQSQIEEKAKKYKPIVNYKSTLTFTSLPYETEAMSKDVSLKEKRDMWHEALSKDIYVEEAINVLDDLQPRAISKRNIPVKIKKDKLAKS</sequence>
<dbReference type="GO" id="GO:0007165">
    <property type="term" value="P:signal transduction"/>
    <property type="evidence" value="ECO:0007669"/>
    <property type="project" value="TreeGrafter"/>
</dbReference>
<evidence type="ECO:0000256" key="2">
    <source>
        <dbReference type="ARBA" id="ARBA00022670"/>
    </source>
</evidence>
<organism evidence="7 8">
    <name type="scientific">Flavobacterium rhamnosiphilum</name>
    <dbReference type="NCBI Taxonomy" id="2541724"/>
    <lineage>
        <taxon>Bacteria</taxon>
        <taxon>Pseudomonadati</taxon>
        <taxon>Bacteroidota</taxon>
        <taxon>Flavobacteriia</taxon>
        <taxon>Flavobacteriales</taxon>
        <taxon>Flavobacteriaceae</taxon>
        <taxon>Flavobacterium</taxon>
    </lineage>
</organism>
<dbReference type="SMART" id="SM00245">
    <property type="entry name" value="TSPc"/>
    <property type="match status" value="1"/>
</dbReference>
<dbReference type="RefSeq" id="WP_131915499.1">
    <property type="nucleotide sequence ID" value="NZ_SMLG01000003.1"/>
</dbReference>
<dbReference type="Pfam" id="PF03572">
    <property type="entry name" value="Peptidase_S41"/>
    <property type="match status" value="1"/>
</dbReference>
<dbReference type="InterPro" id="IPR020992">
    <property type="entry name" value="Tail_Prtase_C"/>
</dbReference>
<protein>
    <submittedName>
        <fullName evidence="7">Tail-specific protease</fullName>
    </submittedName>
</protein>
<dbReference type="GO" id="GO:0008236">
    <property type="term" value="F:serine-type peptidase activity"/>
    <property type="evidence" value="ECO:0007669"/>
    <property type="project" value="UniProtKB-KW"/>
</dbReference>
<dbReference type="NCBIfam" id="TIGR00225">
    <property type="entry name" value="prc"/>
    <property type="match status" value="1"/>
</dbReference>
<dbReference type="Gene3D" id="2.30.42.10">
    <property type="match status" value="1"/>
</dbReference>
<evidence type="ECO:0000313" key="7">
    <source>
        <dbReference type="EMBL" id="TDE45410.1"/>
    </source>
</evidence>
<keyword evidence="4 5" id="KW-0720">Serine protease</keyword>
<dbReference type="EMBL" id="SMLG01000003">
    <property type="protein sequence ID" value="TDE45410.1"/>
    <property type="molecule type" value="Genomic_DNA"/>
</dbReference>
<dbReference type="PROSITE" id="PS50106">
    <property type="entry name" value="PDZ"/>
    <property type="match status" value="1"/>
</dbReference>
<dbReference type="AlphaFoldDB" id="A0A4R5F9M7"/>
<dbReference type="Pfam" id="PF00595">
    <property type="entry name" value="PDZ"/>
    <property type="match status" value="1"/>
</dbReference>
<comment type="similarity">
    <text evidence="1 5">Belongs to the peptidase S41A family.</text>
</comment>
<dbReference type="InterPro" id="IPR005151">
    <property type="entry name" value="Tail-specific_protease"/>
</dbReference>
<dbReference type="GO" id="GO:0030288">
    <property type="term" value="C:outer membrane-bounded periplasmic space"/>
    <property type="evidence" value="ECO:0007669"/>
    <property type="project" value="TreeGrafter"/>
</dbReference>
<dbReference type="InterPro" id="IPR029045">
    <property type="entry name" value="ClpP/crotonase-like_dom_sf"/>
</dbReference>
<dbReference type="SUPFAM" id="SSF52096">
    <property type="entry name" value="ClpP/crotonase"/>
    <property type="match status" value="1"/>
</dbReference>
<dbReference type="CDD" id="cd07560">
    <property type="entry name" value="Peptidase_S41_CPP"/>
    <property type="match status" value="1"/>
</dbReference>
<proteinExistence type="inferred from homology"/>
<dbReference type="InterPro" id="IPR040573">
    <property type="entry name" value="TSP_N"/>
</dbReference>
<dbReference type="CDD" id="cd06782">
    <property type="entry name" value="cpPDZ_CPP-like"/>
    <property type="match status" value="1"/>
</dbReference>
<dbReference type="InterPro" id="IPR036034">
    <property type="entry name" value="PDZ_sf"/>
</dbReference>
<dbReference type="Pfam" id="PF17804">
    <property type="entry name" value="TSP_NTD"/>
    <property type="match status" value="1"/>
</dbReference>
<dbReference type="InterPro" id="IPR004447">
    <property type="entry name" value="Peptidase_S41A"/>
</dbReference>
<dbReference type="GO" id="GO:0006508">
    <property type="term" value="P:proteolysis"/>
    <property type="evidence" value="ECO:0007669"/>
    <property type="project" value="UniProtKB-KW"/>
</dbReference>